<evidence type="ECO:0000256" key="9">
    <source>
        <dbReference type="PROSITE-ProRule" id="PRU01091"/>
    </source>
</evidence>
<reference evidence="12 13" key="1">
    <citation type="journal article" date="2011" name="Syst. Appl. Microbiol.">
        <title>Defluviimonas denitrificans gen. nov., sp. nov., and Pararhodobacter aggregans gen. nov., sp. nov., non-phototrophic Rhodobacteraceae from the biofilter of a marine aquaculture.</title>
        <authorList>
            <person name="Foesel B.U."/>
            <person name="Drake H.L."/>
            <person name="Schramm A."/>
        </authorList>
    </citation>
    <scope>NUCLEOTIDE SEQUENCE [LARGE SCALE GENOMIC DNA]</scope>
    <source>
        <strain evidence="12 13">D1-19</strain>
    </source>
</reference>
<organism evidence="12 13">
    <name type="scientific">Pararhodobacter aggregans</name>
    <dbReference type="NCBI Taxonomy" id="404875"/>
    <lineage>
        <taxon>Bacteria</taxon>
        <taxon>Pseudomonadati</taxon>
        <taxon>Pseudomonadota</taxon>
        <taxon>Alphaproteobacteria</taxon>
        <taxon>Rhodobacterales</taxon>
        <taxon>Paracoccaceae</taxon>
        <taxon>Pararhodobacter</taxon>
    </lineage>
</organism>
<feature type="modified residue" description="4-aspartylphosphate" evidence="8">
    <location>
        <position position="52"/>
    </location>
</feature>
<sequence length="233" mass="26803">MSKIALVDDDRNILTSVSISLEAEGFEVETYNDGQSALDAFNRKLPDMAVLDIKMPRMDGMELLQRLRQKTQMPVIFLTSKDDEIDEVLGLRMGADDYVKKPFSQRLLIERIRSLLRRQQAVETNEVGTTEDTKVMVRGSLSMDPLRHAVTWKGREVTLTVTEFLLLQALAQRPGFVKSRDQLMDVAYDDQVYVDDRTIDSHIKRLRKKMRTVDDEFSSIETLYGIGYKYNEA</sequence>
<evidence type="ECO:0000259" key="11">
    <source>
        <dbReference type="PROSITE" id="PS51755"/>
    </source>
</evidence>
<evidence type="ECO:0000256" key="2">
    <source>
        <dbReference type="ARBA" id="ARBA00022490"/>
    </source>
</evidence>
<evidence type="ECO:0000256" key="4">
    <source>
        <dbReference type="ARBA" id="ARBA00023012"/>
    </source>
</evidence>
<evidence type="ECO:0000256" key="7">
    <source>
        <dbReference type="ARBA" id="ARBA00023163"/>
    </source>
</evidence>
<dbReference type="SUPFAM" id="SSF46894">
    <property type="entry name" value="C-terminal effector domain of the bipartite response regulators"/>
    <property type="match status" value="1"/>
</dbReference>
<keyword evidence="7" id="KW-0804">Transcription</keyword>
<dbReference type="Gene3D" id="3.40.50.2300">
    <property type="match status" value="1"/>
</dbReference>
<dbReference type="InterPro" id="IPR001789">
    <property type="entry name" value="Sig_transdc_resp-reg_receiver"/>
</dbReference>
<keyword evidence="2" id="KW-0963">Cytoplasm</keyword>
<accession>A0A2T7URE3</accession>
<evidence type="ECO:0000256" key="1">
    <source>
        <dbReference type="ARBA" id="ARBA00004496"/>
    </source>
</evidence>
<dbReference type="GO" id="GO:0005829">
    <property type="term" value="C:cytosol"/>
    <property type="evidence" value="ECO:0007669"/>
    <property type="project" value="TreeGrafter"/>
</dbReference>
<keyword evidence="4" id="KW-0902">Two-component regulatory system</keyword>
<evidence type="ECO:0000313" key="12">
    <source>
        <dbReference type="EMBL" id="PVE47320.1"/>
    </source>
</evidence>
<feature type="domain" description="OmpR/PhoB-type" evidence="11">
    <location>
        <begin position="133"/>
        <end position="232"/>
    </location>
</feature>
<dbReference type="RefSeq" id="WP_107753577.1">
    <property type="nucleotide sequence ID" value="NZ_QBKF01000010.1"/>
</dbReference>
<dbReference type="PANTHER" id="PTHR48111:SF21">
    <property type="entry name" value="DNA-BINDING DUAL MASTER TRANSCRIPTIONAL REGULATOR RPAA"/>
    <property type="match status" value="1"/>
</dbReference>
<dbReference type="CDD" id="cd19936">
    <property type="entry name" value="REC_OmpR_ChvI-like"/>
    <property type="match status" value="1"/>
</dbReference>
<dbReference type="PROSITE" id="PS50110">
    <property type="entry name" value="RESPONSE_REGULATORY"/>
    <property type="match status" value="1"/>
</dbReference>
<comment type="subcellular location">
    <subcellularLocation>
        <location evidence="1">Cytoplasm</location>
    </subcellularLocation>
</comment>
<dbReference type="PANTHER" id="PTHR48111">
    <property type="entry name" value="REGULATOR OF RPOS"/>
    <property type="match status" value="1"/>
</dbReference>
<keyword evidence="3 8" id="KW-0597">Phosphoprotein</keyword>
<dbReference type="GO" id="GO:0032993">
    <property type="term" value="C:protein-DNA complex"/>
    <property type="evidence" value="ECO:0007669"/>
    <property type="project" value="TreeGrafter"/>
</dbReference>
<evidence type="ECO:0000313" key="13">
    <source>
        <dbReference type="Proteomes" id="UP000244810"/>
    </source>
</evidence>
<evidence type="ECO:0000256" key="6">
    <source>
        <dbReference type="ARBA" id="ARBA00023125"/>
    </source>
</evidence>
<dbReference type="Gene3D" id="1.10.10.10">
    <property type="entry name" value="Winged helix-like DNA-binding domain superfamily/Winged helix DNA-binding domain"/>
    <property type="match status" value="1"/>
</dbReference>
<keyword evidence="13" id="KW-1185">Reference proteome</keyword>
<dbReference type="InterPro" id="IPR001867">
    <property type="entry name" value="OmpR/PhoB-type_DNA-bd"/>
</dbReference>
<dbReference type="EMBL" id="QDDR01000005">
    <property type="protein sequence ID" value="PVE47320.1"/>
    <property type="molecule type" value="Genomic_DNA"/>
</dbReference>
<protein>
    <submittedName>
        <fullName evidence="12">DNA-binding response regulator</fullName>
    </submittedName>
</protein>
<dbReference type="InterPro" id="IPR016032">
    <property type="entry name" value="Sig_transdc_resp-reg_C-effctor"/>
</dbReference>
<comment type="caution">
    <text evidence="12">The sequence shown here is derived from an EMBL/GenBank/DDBJ whole genome shotgun (WGS) entry which is preliminary data.</text>
</comment>
<keyword evidence="6 9" id="KW-0238">DNA-binding</keyword>
<dbReference type="Gene3D" id="6.10.250.690">
    <property type="match status" value="1"/>
</dbReference>
<feature type="DNA-binding region" description="OmpR/PhoB-type" evidence="9">
    <location>
        <begin position="133"/>
        <end position="232"/>
    </location>
</feature>
<proteinExistence type="predicted"/>
<dbReference type="GO" id="GO:0045893">
    <property type="term" value="P:positive regulation of DNA-templated transcription"/>
    <property type="evidence" value="ECO:0007669"/>
    <property type="project" value="UniProtKB-ARBA"/>
</dbReference>
<dbReference type="InterPro" id="IPR039420">
    <property type="entry name" value="WalR-like"/>
</dbReference>
<evidence type="ECO:0000259" key="10">
    <source>
        <dbReference type="PROSITE" id="PS50110"/>
    </source>
</evidence>
<name>A0A2T7URE3_9RHOB</name>
<dbReference type="Pfam" id="PF00072">
    <property type="entry name" value="Response_reg"/>
    <property type="match status" value="1"/>
</dbReference>
<evidence type="ECO:0000256" key="3">
    <source>
        <dbReference type="ARBA" id="ARBA00022553"/>
    </source>
</evidence>
<dbReference type="FunFam" id="3.40.50.2300:FF:000001">
    <property type="entry name" value="DNA-binding response regulator PhoB"/>
    <property type="match status" value="1"/>
</dbReference>
<dbReference type="Proteomes" id="UP000244810">
    <property type="component" value="Unassembled WGS sequence"/>
</dbReference>
<dbReference type="CDD" id="cd00383">
    <property type="entry name" value="trans_reg_C"/>
    <property type="match status" value="1"/>
</dbReference>
<dbReference type="SMART" id="SM00448">
    <property type="entry name" value="REC"/>
    <property type="match status" value="1"/>
</dbReference>
<dbReference type="Pfam" id="PF00486">
    <property type="entry name" value="Trans_reg_C"/>
    <property type="match status" value="1"/>
</dbReference>
<gene>
    <name evidence="12" type="ORF">DDE23_10725</name>
</gene>
<dbReference type="OrthoDB" id="9802426at2"/>
<evidence type="ECO:0000256" key="5">
    <source>
        <dbReference type="ARBA" id="ARBA00023015"/>
    </source>
</evidence>
<dbReference type="AlphaFoldDB" id="A0A2T7URE3"/>
<dbReference type="SMART" id="SM00862">
    <property type="entry name" value="Trans_reg_C"/>
    <property type="match status" value="1"/>
</dbReference>
<dbReference type="SUPFAM" id="SSF52172">
    <property type="entry name" value="CheY-like"/>
    <property type="match status" value="1"/>
</dbReference>
<dbReference type="InterPro" id="IPR011006">
    <property type="entry name" value="CheY-like_superfamily"/>
</dbReference>
<feature type="domain" description="Response regulatory" evidence="10">
    <location>
        <begin position="3"/>
        <end position="116"/>
    </location>
</feature>
<dbReference type="GO" id="GO:0000976">
    <property type="term" value="F:transcription cis-regulatory region binding"/>
    <property type="evidence" value="ECO:0007669"/>
    <property type="project" value="TreeGrafter"/>
</dbReference>
<evidence type="ECO:0000256" key="8">
    <source>
        <dbReference type="PROSITE-ProRule" id="PRU00169"/>
    </source>
</evidence>
<dbReference type="GO" id="GO:0000156">
    <property type="term" value="F:phosphorelay response regulator activity"/>
    <property type="evidence" value="ECO:0007669"/>
    <property type="project" value="TreeGrafter"/>
</dbReference>
<dbReference type="InterPro" id="IPR036388">
    <property type="entry name" value="WH-like_DNA-bd_sf"/>
</dbReference>
<dbReference type="PROSITE" id="PS51755">
    <property type="entry name" value="OMPR_PHOB"/>
    <property type="match status" value="1"/>
</dbReference>
<dbReference type="FunFam" id="1.10.10.10:FF:000117">
    <property type="entry name" value="Two-component system response regulator BaeR"/>
    <property type="match status" value="1"/>
</dbReference>
<keyword evidence="5" id="KW-0805">Transcription regulation</keyword>